<dbReference type="Pfam" id="PF00650">
    <property type="entry name" value="CRAL_TRIO"/>
    <property type="match status" value="1"/>
</dbReference>
<gene>
    <name evidence="2" type="ORF">TEA_003644</name>
</gene>
<dbReference type="Gene3D" id="3.40.525.10">
    <property type="entry name" value="CRAL-TRIO lipid binding domain"/>
    <property type="match status" value="2"/>
</dbReference>
<dbReference type="InterPro" id="IPR011074">
    <property type="entry name" value="CRAL/TRIO_N_dom"/>
</dbReference>
<sequence>MVIITEDMVEQLQTLIEQIDEPLKISFKNMHQGFPKETLVRFLKAREGNVSKAHKMLLDCLNWRMQNEIDNILALENLATNLVAYIRAQLNVSIKFMFVPQVFIVRVLGTQNKPIIPTELYRAVRDSQLVGVSGYSKEGLPVVAVGVGLSTYDKASIHYYVQSHIQMNEYRDRVILPFASMKFGRHIGTCVKVLDMTGLKLSALNQIKLLTVISTIDDLNYPEKTDTYYIVNAPYIFSACWKVVRPLLQERTRKKVQVLPGCGRDELLKHDTCRNPRSYAMLFYKANGSSLIYEKDLDHRNGTTDNCFSLDHPFHEQLYIYVKQRAVVREAPIKQGSFHVDFPEPNPEDAKIAETIESEFHRLGDQNGMSNSLHDLSINGD</sequence>
<accession>A0A4S4E2Z0</accession>
<evidence type="ECO:0000259" key="1">
    <source>
        <dbReference type="PROSITE" id="PS50191"/>
    </source>
</evidence>
<dbReference type="STRING" id="542762.A0A4S4E2Z0"/>
<dbReference type="InterPro" id="IPR036865">
    <property type="entry name" value="CRAL-TRIO_dom_sf"/>
</dbReference>
<organism evidence="2 3">
    <name type="scientific">Camellia sinensis var. sinensis</name>
    <name type="common">China tea</name>
    <dbReference type="NCBI Taxonomy" id="542762"/>
    <lineage>
        <taxon>Eukaryota</taxon>
        <taxon>Viridiplantae</taxon>
        <taxon>Streptophyta</taxon>
        <taxon>Embryophyta</taxon>
        <taxon>Tracheophyta</taxon>
        <taxon>Spermatophyta</taxon>
        <taxon>Magnoliopsida</taxon>
        <taxon>eudicotyledons</taxon>
        <taxon>Gunneridae</taxon>
        <taxon>Pentapetalae</taxon>
        <taxon>asterids</taxon>
        <taxon>Ericales</taxon>
        <taxon>Theaceae</taxon>
        <taxon>Camellia</taxon>
    </lineage>
</organism>
<dbReference type="Pfam" id="PF03765">
    <property type="entry name" value="CRAL_TRIO_N"/>
    <property type="match status" value="1"/>
</dbReference>
<dbReference type="AlphaFoldDB" id="A0A4S4E2Z0"/>
<proteinExistence type="predicted"/>
<name>A0A4S4E2Z0_CAMSN</name>
<reference evidence="2 3" key="1">
    <citation type="journal article" date="2018" name="Proc. Natl. Acad. Sci. U.S.A.">
        <title>Draft genome sequence of Camellia sinensis var. sinensis provides insights into the evolution of the tea genome and tea quality.</title>
        <authorList>
            <person name="Wei C."/>
            <person name="Yang H."/>
            <person name="Wang S."/>
            <person name="Zhao J."/>
            <person name="Liu C."/>
            <person name="Gao L."/>
            <person name="Xia E."/>
            <person name="Lu Y."/>
            <person name="Tai Y."/>
            <person name="She G."/>
            <person name="Sun J."/>
            <person name="Cao H."/>
            <person name="Tong W."/>
            <person name="Gao Q."/>
            <person name="Li Y."/>
            <person name="Deng W."/>
            <person name="Jiang X."/>
            <person name="Wang W."/>
            <person name="Chen Q."/>
            <person name="Zhang S."/>
            <person name="Li H."/>
            <person name="Wu J."/>
            <person name="Wang P."/>
            <person name="Li P."/>
            <person name="Shi C."/>
            <person name="Zheng F."/>
            <person name="Jian J."/>
            <person name="Huang B."/>
            <person name="Shan D."/>
            <person name="Shi M."/>
            <person name="Fang C."/>
            <person name="Yue Y."/>
            <person name="Li F."/>
            <person name="Li D."/>
            <person name="Wei S."/>
            <person name="Han B."/>
            <person name="Jiang C."/>
            <person name="Yin Y."/>
            <person name="Xia T."/>
            <person name="Zhang Z."/>
            <person name="Bennetzen J.L."/>
            <person name="Zhao S."/>
            <person name="Wan X."/>
        </authorList>
    </citation>
    <scope>NUCLEOTIDE SEQUENCE [LARGE SCALE GENOMIC DNA]</scope>
    <source>
        <strain evidence="3">cv. Shuchazao</strain>
        <tissue evidence="2">Leaf</tissue>
    </source>
</reference>
<dbReference type="PANTHER" id="PTHR46226:SF5">
    <property type="entry name" value="PHOSPHATIDYLINOSITOL_PHOSPHATIDYLCHOLINE TRANSFER PROTEIN SFH2"/>
    <property type="match status" value="1"/>
</dbReference>
<dbReference type="InterPro" id="IPR036273">
    <property type="entry name" value="CRAL/TRIO_N_dom_sf"/>
</dbReference>
<evidence type="ECO:0000313" key="3">
    <source>
        <dbReference type="Proteomes" id="UP000306102"/>
    </source>
</evidence>
<dbReference type="CDD" id="cd00170">
    <property type="entry name" value="SEC14"/>
    <property type="match status" value="1"/>
</dbReference>
<comment type="caution">
    <text evidence="2">The sequence shown here is derived from an EMBL/GenBank/DDBJ whole genome shotgun (WGS) entry which is preliminary data.</text>
</comment>
<keyword evidence="3" id="KW-1185">Reference proteome</keyword>
<dbReference type="Proteomes" id="UP000306102">
    <property type="component" value="Unassembled WGS sequence"/>
</dbReference>
<dbReference type="SMART" id="SM00516">
    <property type="entry name" value="SEC14"/>
    <property type="match status" value="1"/>
</dbReference>
<dbReference type="PANTHER" id="PTHR46226">
    <property type="entry name" value="CRAL-TRIO DOMAIN-CONTAINING PROTEIN"/>
    <property type="match status" value="1"/>
</dbReference>
<evidence type="ECO:0000313" key="2">
    <source>
        <dbReference type="EMBL" id="THG10242.1"/>
    </source>
</evidence>
<dbReference type="SUPFAM" id="SSF52087">
    <property type="entry name" value="CRAL/TRIO domain"/>
    <property type="match status" value="1"/>
</dbReference>
<feature type="domain" description="CRAL-TRIO" evidence="1">
    <location>
        <begin position="117"/>
        <end position="270"/>
    </location>
</feature>
<dbReference type="SUPFAM" id="SSF46938">
    <property type="entry name" value="CRAL/TRIO N-terminal domain"/>
    <property type="match status" value="1"/>
</dbReference>
<dbReference type="EMBL" id="SDRB02007967">
    <property type="protein sequence ID" value="THG10242.1"/>
    <property type="molecule type" value="Genomic_DNA"/>
</dbReference>
<protein>
    <recommendedName>
        <fullName evidence="1">CRAL-TRIO domain-containing protein</fullName>
    </recommendedName>
</protein>
<dbReference type="PROSITE" id="PS50191">
    <property type="entry name" value="CRAL_TRIO"/>
    <property type="match status" value="1"/>
</dbReference>
<dbReference type="InterPro" id="IPR001251">
    <property type="entry name" value="CRAL-TRIO_dom"/>
</dbReference>
<dbReference type="SMART" id="SM01100">
    <property type="entry name" value="CRAL_TRIO_N"/>
    <property type="match status" value="1"/>
</dbReference>